<reference evidence="8 10" key="1">
    <citation type="submission" date="2014-04" db="EMBL/GenBank/DDBJ databases">
        <title>Variable characteristics of bacteriocin-producing Streptococcus salivarius strains isolated from Malaysian subjects.</title>
        <authorList>
            <person name="Philip K."/>
            <person name="Barbour A."/>
        </authorList>
    </citation>
    <scope>NUCLEOTIDE SEQUENCE [LARGE SCALE GENOMIC DNA]</scope>
    <source>
        <strain evidence="8 10">NU10</strain>
    </source>
</reference>
<dbReference type="GO" id="GO:0005576">
    <property type="term" value="C:extracellular region"/>
    <property type="evidence" value="ECO:0007669"/>
    <property type="project" value="InterPro"/>
</dbReference>
<protein>
    <recommendedName>
        <fullName evidence="7">Lantibiotic</fullName>
    </recommendedName>
</protein>
<evidence type="ECO:0000256" key="1">
    <source>
        <dbReference type="ARBA" id="ARBA00009379"/>
    </source>
</evidence>
<gene>
    <name evidence="8" type="ORF">DL07_11030</name>
    <name evidence="9" type="ORF">PNU26_06620</name>
</gene>
<evidence type="ECO:0000256" key="6">
    <source>
        <dbReference type="ARBA" id="ARBA00023048"/>
    </source>
</evidence>
<dbReference type="InterPro" id="IPR007682">
    <property type="entry name" value="Lantibiotic_typ-A_Lactobact"/>
</dbReference>
<evidence type="ECO:0000256" key="7">
    <source>
        <dbReference type="RuleBase" id="RU362078"/>
    </source>
</evidence>
<keyword evidence="4 7" id="KW-0425">Lantibiotic</keyword>
<keyword evidence="5 7" id="KW-0044">Antibiotic</keyword>
<dbReference type="GO" id="GO:0042742">
    <property type="term" value="P:defense response to bacterium"/>
    <property type="evidence" value="ECO:0007669"/>
    <property type="project" value="UniProtKB-UniRule"/>
</dbReference>
<name>A0A074INI8_STRSL</name>
<sequence length="51" mass="5501">MIAMKNSKDVLNNAIEEVSEKELMEVAGGKKGPGWIATITDDCPNSIFVCC</sequence>
<accession>A0A074INI8</accession>
<reference evidence="9" key="2">
    <citation type="submission" date="2023-01" db="EMBL/GenBank/DDBJ databases">
        <title>Human gut microbiome strain richness.</title>
        <authorList>
            <person name="Chen-Liaw A."/>
        </authorList>
    </citation>
    <scope>NUCLEOTIDE SEQUENCE</scope>
    <source>
        <strain evidence="9">1001095st1_G4_1001095IJ_161003</strain>
    </source>
</reference>
<comment type="function">
    <text evidence="7">Lanthionine-containing peptide antibiotic (lantibiotic) active on Gram-positive bacteria. The bactericidal activity of lantibiotics is based on depolarization of energized bacterial cytoplasmic membranes, initiated by the formation of aqueous transmembrane pores.</text>
</comment>
<keyword evidence="3" id="KW-0883">Thioether bond</keyword>
<dbReference type="Proteomes" id="UP000027855">
    <property type="component" value="Unassembled WGS sequence"/>
</dbReference>
<keyword evidence="6 7" id="KW-0078">Bacteriocin</keyword>
<dbReference type="EMBL" id="JAQMJT010000006">
    <property type="protein sequence ID" value="MDB8614070.1"/>
    <property type="molecule type" value="Genomic_DNA"/>
</dbReference>
<evidence type="ECO:0000256" key="2">
    <source>
        <dbReference type="ARBA" id="ARBA00022529"/>
    </source>
</evidence>
<dbReference type="GO" id="GO:0031640">
    <property type="term" value="P:killing of cells of another organism"/>
    <property type="evidence" value="ECO:0007669"/>
    <property type="project" value="UniProtKB-UniRule"/>
</dbReference>
<dbReference type="Pfam" id="PF04604">
    <property type="entry name" value="L_biotic_typeA"/>
    <property type="match status" value="1"/>
</dbReference>
<dbReference type="RefSeq" id="WP_037601350.1">
    <property type="nucleotide sequence ID" value="NZ_JADOZZ010000004.1"/>
</dbReference>
<dbReference type="GO" id="GO:0005102">
    <property type="term" value="F:signaling receptor binding"/>
    <property type="evidence" value="ECO:0007669"/>
    <property type="project" value="UniProtKB-KW"/>
</dbReference>
<comment type="caution">
    <text evidence="8">The sequence shown here is derived from an EMBL/GenBank/DDBJ whole genome shotgun (WGS) entry which is preliminary data.</text>
</comment>
<evidence type="ECO:0000313" key="10">
    <source>
        <dbReference type="Proteomes" id="UP000027855"/>
    </source>
</evidence>
<evidence type="ECO:0000256" key="4">
    <source>
        <dbReference type="ARBA" id="ARBA00022789"/>
    </source>
</evidence>
<comment type="PTM">
    <text evidence="7">Maturation of lantibiotics involves the enzymatic conversion of Thr, and Ser into dehydrated AA and the formation of thioether bonds with cysteine. This is followed by membrane translocation and cleavage of the modified precursor.</text>
</comment>
<evidence type="ECO:0000256" key="3">
    <source>
        <dbReference type="ARBA" id="ARBA00022784"/>
    </source>
</evidence>
<evidence type="ECO:0000313" key="8">
    <source>
        <dbReference type="EMBL" id="KEO45843.1"/>
    </source>
</evidence>
<comment type="similarity">
    <text evidence="1 7">Belongs to the type A lantibiotic family.</text>
</comment>
<keyword evidence="2 7" id="KW-0929">Antimicrobial</keyword>
<dbReference type="AlphaFoldDB" id="A0A074INI8"/>
<dbReference type="Proteomes" id="UP001210204">
    <property type="component" value="Unassembled WGS sequence"/>
</dbReference>
<proteinExistence type="inferred from homology"/>
<evidence type="ECO:0000256" key="5">
    <source>
        <dbReference type="ARBA" id="ARBA00023022"/>
    </source>
</evidence>
<organism evidence="8 10">
    <name type="scientific">Streptococcus salivarius</name>
    <dbReference type="NCBI Taxonomy" id="1304"/>
    <lineage>
        <taxon>Bacteria</taxon>
        <taxon>Bacillati</taxon>
        <taxon>Bacillota</taxon>
        <taxon>Bacilli</taxon>
        <taxon>Lactobacillales</taxon>
        <taxon>Streptococcaceae</taxon>
        <taxon>Streptococcus</taxon>
    </lineage>
</organism>
<evidence type="ECO:0000313" key="9">
    <source>
        <dbReference type="EMBL" id="MDB8614070.1"/>
    </source>
</evidence>
<dbReference type="EMBL" id="JJMT01000009">
    <property type="protein sequence ID" value="KEO45843.1"/>
    <property type="molecule type" value="Genomic_DNA"/>
</dbReference>